<dbReference type="InterPro" id="IPR002125">
    <property type="entry name" value="CMP_dCMP_dom"/>
</dbReference>
<feature type="domain" description="CMP/dCMP-type deaminase" evidence="6">
    <location>
        <begin position="32"/>
        <end position="159"/>
    </location>
</feature>
<dbReference type="GO" id="GO:0005737">
    <property type="term" value="C:cytoplasm"/>
    <property type="evidence" value="ECO:0007669"/>
    <property type="project" value="TreeGrafter"/>
</dbReference>
<dbReference type="PROSITE" id="PS51747">
    <property type="entry name" value="CYT_DCMP_DEAMINASES_2"/>
    <property type="match status" value="1"/>
</dbReference>
<dbReference type="Gene3D" id="3.40.140.10">
    <property type="entry name" value="Cytidine Deaminase, domain 2"/>
    <property type="match status" value="1"/>
</dbReference>
<organism evidence="7 8">
    <name type="scientific">Candidatus Spyradosoma merdigallinarum</name>
    <dbReference type="NCBI Taxonomy" id="2840950"/>
    <lineage>
        <taxon>Bacteria</taxon>
        <taxon>Pseudomonadati</taxon>
        <taxon>Verrucomicrobiota</taxon>
        <taxon>Opitutia</taxon>
        <taxon>Opitutia incertae sedis</taxon>
        <taxon>Candidatus Spyradosoma</taxon>
    </lineage>
</organism>
<keyword evidence="5" id="KW-0862">Zinc</keyword>
<dbReference type="InterPro" id="IPR035105">
    <property type="entry name" value="Deoxycytidylate_deaminase_dom"/>
</dbReference>
<dbReference type="InterPro" id="IPR016192">
    <property type="entry name" value="APOBEC/CMP_deaminase_Zn-bd"/>
</dbReference>
<dbReference type="Proteomes" id="UP000886812">
    <property type="component" value="Unassembled WGS sequence"/>
</dbReference>
<evidence type="ECO:0000256" key="1">
    <source>
        <dbReference type="ARBA" id="ARBA00001947"/>
    </source>
</evidence>
<dbReference type="InterPro" id="IPR015517">
    <property type="entry name" value="dCMP_deaminase-rel"/>
</dbReference>
<dbReference type="CDD" id="cd01286">
    <property type="entry name" value="deoxycytidylate_deaminase"/>
    <property type="match status" value="1"/>
</dbReference>
<gene>
    <name evidence="7" type="ORF">IAC75_01185</name>
</gene>
<evidence type="ECO:0000313" key="7">
    <source>
        <dbReference type="EMBL" id="HIV03749.1"/>
    </source>
</evidence>
<dbReference type="SUPFAM" id="SSF53927">
    <property type="entry name" value="Cytidine deaminase-like"/>
    <property type="match status" value="1"/>
</dbReference>
<comment type="cofactor">
    <cofactor evidence="1">
        <name>Zn(2+)</name>
        <dbReference type="ChEBI" id="CHEBI:29105"/>
    </cofactor>
</comment>
<reference evidence="7" key="2">
    <citation type="journal article" date="2021" name="PeerJ">
        <title>Extensive microbial diversity within the chicken gut microbiome revealed by metagenomics and culture.</title>
        <authorList>
            <person name="Gilroy R."/>
            <person name="Ravi A."/>
            <person name="Getino M."/>
            <person name="Pursley I."/>
            <person name="Horton D.L."/>
            <person name="Alikhan N.F."/>
            <person name="Baker D."/>
            <person name="Gharbi K."/>
            <person name="Hall N."/>
            <person name="Watson M."/>
            <person name="Adriaenssens E.M."/>
            <person name="Foster-Nyarko E."/>
            <person name="Jarju S."/>
            <person name="Secka A."/>
            <person name="Antonio M."/>
            <person name="Oren A."/>
            <person name="Chaudhuri R.R."/>
            <person name="La Ragione R."/>
            <person name="Hildebrand F."/>
            <person name="Pallen M.J."/>
        </authorList>
    </citation>
    <scope>NUCLEOTIDE SEQUENCE</scope>
    <source>
        <strain evidence="7">10669</strain>
    </source>
</reference>
<dbReference type="Pfam" id="PF00383">
    <property type="entry name" value="dCMP_cyt_deam_1"/>
    <property type="match status" value="1"/>
</dbReference>
<protein>
    <submittedName>
        <fullName evidence="7">dCMP deaminase</fullName>
    </submittedName>
</protein>
<keyword evidence="4" id="KW-0378">Hydrolase</keyword>
<dbReference type="EMBL" id="DVOG01000030">
    <property type="protein sequence ID" value="HIV03749.1"/>
    <property type="molecule type" value="Genomic_DNA"/>
</dbReference>
<dbReference type="GO" id="GO:0004132">
    <property type="term" value="F:dCMP deaminase activity"/>
    <property type="evidence" value="ECO:0007669"/>
    <property type="project" value="TreeGrafter"/>
</dbReference>
<evidence type="ECO:0000256" key="2">
    <source>
        <dbReference type="ARBA" id="ARBA00006576"/>
    </source>
</evidence>
<evidence type="ECO:0000256" key="5">
    <source>
        <dbReference type="ARBA" id="ARBA00022833"/>
    </source>
</evidence>
<evidence type="ECO:0000313" key="8">
    <source>
        <dbReference type="Proteomes" id="UP000886812"/>
    </source>
</evidence>
<sequence length="179" mass="18858">MEKSESDPGVPRGESIVSAVDALVADVRRRPSWDEYFMSAAVLISMRSACDRLHVGCLVVSSGKHPNRIIAAGYNGFLPGAPHDSCVREGHEQATVHAEQNAVADAAKRGVSLMGATVYVTHFPCVNCAKILAAAGVGAVKYLHDYRNDDLVPALLASAGIAIEKLELPAFSAGTPTFA</sequence>
<evidence type="ECO:0000256" key="3">
    <source>
        <dbReference type="ARBA" id="ARBA00022723"/>
    </source>
</evidence>
<evidence type="ECO:0000256" key="4">
    <source>
        <dbReference type="ARBA" id="ARBA00022801"/>
    </source>
</evidence>
<proteinExistence type="inferred from homology"/>
<name>A0A9D1NII4_9BACT</name>
<dbReference type="PROSITE" id="PS00903">
    <property type="entry name" value="CYT_DCMP_DEAMINASES_1"/>
    <property type="match status" value="1"/>
</dbReference>
<reference evidence="7" key="1">
    <citation type="submission" date="2020-10" db="EMBL/GenBank/DDBJ databases">
        <authorList>
            <person name="Gilroy R."/>
        </authorList>
    </citation>
    <scope>NUCLEOTIDE SEQUENCE</scope>
    <source>
        <strain evidence="7">10669</strain>
    </source>
</reference>
<comment type="similarity">
    <text evidence="2">Belongs to the cytidine and deoxycytidylate deaminase family.</text>
</comment>
<dbReference type="InterPro" id="IPR016193">
    <property type="entry name" value="Cytidine_deaminase-like"/>
</dbReference>
<keyword evidence="3" id="KW-0479">Metal-binding</keyword>
<accession>A0A9D1NII4</accession>
<comment type="caution">
    <text evidence="7">The sequence shown here is derived from an EMBL/GenBank/DDBJ whole genome shotgun (WGS) entry which is preliminary data.</text>
</comment>
<dbReference type="PANTHER" id="PTHR11086">
    <property type="entry name" value="DEOXYCYTIDYLATE DEAMINASE-RELATED"/>
    <property type="match status" value="1"/>
</dbReference>
<evidence type="ECO:0000259" key="6">
    <source>
        <dbReference type="PROSITE" id="PS51747"/>
    </source>
</evidence>
<dbReference type="AlphaFoldDB" id="A0A9D1NII4"/>
<dbReference type="PANTHER" id="PTHR11086:SF18">
    <property type="entry name" value="DEOXYCYTIDYLATE DEAMINASE"/>
    <property type="match status" value="1"/>
</dbReference>
<dbReference type="GO" id="GO:0008270">
    <property type="term" value="F:zinc ion binding"/>
    <property type="evidence" value="ECO:0007669"/>
    <property type="project" value="InterPro"/>
</dbReference>